<proteinExistence type="predicted"/>
<sequence>IQQRGPNRGRRRAEDKYRFNSREVRTEVDKEHIRQMHSTESYKYGDEREHTRHVHSTEAHKYGDEREQIRQTAADNSISRQTTKNSDRQQTTYTDNRFRQSKQINKQIPN</sequence>
<dbReference type="EMBL" id="BQNB010018194">
    <property type="protein sequence ID" value="GJT71756.1"/>
    <property type="molecule type" value="Genomic_DNA"/>
</dbReference>
<name>A0ABQ5G986_9ASTR</name>
<accession>A0ABQ5G986</accession>
<protein>
    <submittedName>
        <fullName evidence="2">Uncharacterized protein</fullName>
    </submittedName>
</protein>
<dbReference type="Proteomes" id="UP001151760">
    <property type="component" value="Unassembled WGS sequence"/>
</dbReference>
<feature type="compositionally biased region" description="Basic and acidic residues" evidence="1">
    <location>
        <begin position="43"/>
        <end position="69"/>
    </location>
</feature>
<comment type="caution">
    <text evidence="2">The sequence shown here is derived from an EMBL/GenBank/DDBJ whole genome shotgun (WGS) entry which is preliminary data.</text>
</comment>
<gene>
    <name evidence="2" type="ORF">Tco_1031042</name>
</gene>
<reference evidence="2" key="1">
    <citation type="journal article" date="2022" name="Int. J. Mol. Sci.">
        <title>Draft Genome of Tanacetum Coccineum: Genomic Comparison of Closely Related Tanacetum-Family Plants.</title>
        <authorList>
            <person name="Yamashiro T."/>
            <person name="Shiraishi A."/>
            <person name="Nakayama K."/>
            <person name="Satake H."/>
        </authorList>
    </citation>
    <scope>NUCLEOTIDE SEQUENCE</scope>
</reference>
<reference evidence="2" key="2">
    <citation type="submission" date="2022-01" db="EMBL/GenBank/DDBJ databases">
        <authorList>
            <person name="Yamashiro T."/>
            <person name="Shiraishi A."/>
            <person name="Satake H."/>
            <person name="Nakayama K."/>
        </authorList>
    </citation>
    <scope>NUCLEOTIDE SEQUENCE</scope>
</reference>
<feature type="region of interest" description="Disordered" evidence="1">
    <location>
        <begin position="34"/>
        <end position="110"/>
    </location>
</feature>
<evidence type="ECO:0000313" key="3">
    <source>
        <dbReference type="Proteomes" id="UP001151760"/>
    </source>
</evidence>
<evidence type="ECO:0000256" key="1">
    <source>
        <dbReference type="SAM" id="MobiDB-lite"/>
    </source>
</evidence>
<feature type="non-terminal residue" evidence="2">
    <location>
        <position position="1"/>
    </location>
</feature>
<keyword evidence="3" id="KW-1185">Reference proteome</keyword>
<evidence type="ECO:0000313" key="2">
    <source>
        <dbReference type="EMBL" id="GJT71756.1"/>
    </source>
</evidence>
<feature type="compositionally biased region" description="Polar residues" evidence="1">
    <location>
        <begin position="70"/>
        <end position="110"/>
    </location>
</feature>
<organism evidence="2 3">
    <name type="scientific">Tanacetum coccineum</name>
    <dbReference type="NCBI Taxonomy" id="301880"/>
    <lineage>
        <taxon>Eukaryota</taxon>
        <taxon>Viridiplantae</taxon>
        <taxon>Streptophyta</taxon>
        <taxon>Embryophyta</taxon>
        <taxon>Tracheophyta</taxon>
        <taxon>Spermatophyta</taxon>
        <taxon>Magnoliopsida</taxon>
        <taxon>eudicotyledons</taxon>
        <taxon>Gunneridae</taxon>
        <taxon>Pentapetalae</taxon>
        <taxon>asterids</taxon>
        <taxon>campanulids</taxon>
        <taxon>Asterales</taxon>
        <taxon>Asteraceae</taxon>
        <taxon>Asteroideae</taxon>
        <taxon>Anthemideae</taxon>
        <taxon>Anthemidinae</taxon>
        <taxon>Tanacetum</taxon>
    </lineage>
</organism>